<dbReference type="AlphaFoldDB" id="A0ABC8R180"/>
<evidence type="ECO:0000313" key="6">
    <source>
        <dbReference type="EMBL" id="CAK9138768.1"/>
    </source>
</evidence>
<dbReference type="SMART" id="SM00717">
    <property type="entry name" value="SANT"/>
    <property type="match status" value="1"/>
</dbReference>
<evidence type="ECO:0000259" key="4">
    <source>
        <dbReference type="PROSITE" id="PS50090"/>
    </source>
</evidence>
<feature type="compositionally biased region" description="Polar residues" evidence="3">
    <location>
        <begin position="82"/>
        <end position="93"/>
    </location>
</feature>
<dbReference type="InterPro" id="IPR001005">
    <property type="entry name" value="SANT/Myb"/>
</dbReference>
<feature type="domain" description="Myb-like" evidence="4">
    <location>
        <begin position="10"/>
        <end position="51"/>
    </location>
</feature>
<dbReference type="PROSITE" id="PS51294">
    <property type="entry name" value="HTH_MYB"/>
    <property type="match status" value="1"/>
</dbReference>
<evidence type="ECO:0000313" key="7">
    <source>
        <dbReference type="Proteomes" id="UP001642360"/>
    </source>
</evidence>
<dbReference type="Proteomes" id="UP001642360">
    <property type="component" value="Unassembled WGS sequence"/>
</dbReference>
<evidence type="ECO:0000256" key="2">
    <source>
        <dbReference type="ARBA" id="ARBA00023242"/>
    </source>
</evidence>
<keyword evidence="7" id="KW-1185">Reference proteome</keyword>
<dbReference type="EMBL" id="CAUOFW020000914">
    <property type="protein sequence ID" value="CAK9138768.1"/>
    <property type="molecule type" value="Genomic_DNA"/>
</dbReference>
<comment type="subcellular location">
    <subcellularLocation>
        <location evidence="1">Nucleus</location>
    </subcellularLocation>
</comment>
<dbReference type="Pfam" id="PF00249">
    <property type="entry name" value="Myb_DNA-binding"/>
    <property type="match status" value="1"/>
</dbReference>
<keyword evidence="2" id="KW-0539">Nucleus</keyword>
<gene>
    <name evidence="6" type="ORF">ILEXP_LOCUS6125</name>
</gene>
<comment type="caution">
    <text evidence="6">The sequence shown here is derived from an EMBL/GenBank/DDBJ whole genome shotgun (WGS) entry which is preliminary data.</text>
</comment>
<organism evidence="6 7">
    <name type="scientific">Ilex paraguariensis</name>
    <name type="common">yerba mate</name>
    <dbReference type="NCBI Taxonomy" id="185542"/>
    <lineage>
        <taxon>Eukaryota</taxon>
        <taxon>Viridiplantae</taxon>
        <taxon>Streptophyta</taxon>
        <taxon>Embryophyta</taxon>
        <taxon>Tracheophyta</taxon>
        <taxon>Spermatophyta</taxon>
        <taxon>Magnoliopsida</taxon>
        <taxon>eudicotyledons</taxon>
        <taxon>Gunneridae</taxon>
        <taxon>Pentapetalae</taxon>
        <taxon>asterids</taxon>
        <taxon>campanulids</taxon>
        <taxon>Aquifoliales</taxon>
        <taxon>Aquifoliaceae</taxon>
        <taxon>Ilex</taxon>
    </lineage>
</organism>
<name>A0ABC8R180_9AQUA</name>
<reference evidence="6 7" key="1">
    <citation type="submission" date="2024-02" db="EMBL/GenBank/DDBJ databases">
        <authorList>
            <person name="Vignale AGUSTIN F."/>
            <person name="Sosa J E."/>
            <person name="Modenutti C."/>
        </authorList>
    </citation>
    <scope>NUCLEOTIDE SEQUENCE [LARGE SCALE GENOMIC DNA]</scope>
</reference>
<feature type="compositionally biased region" description="Basic and acidic residues" evidence="3">
    <location>
        <begin position="69"/>
        <end position="81"/>
    </location>
</feature>
<dbReference type="InterPro" id="IPR009057">
    <property type="entry name" value="Homeodomain-like_sf"/>
</dbReference>
<sequence length="326" mass="35548">MRSDGAQYDADEEDHIIIAAHAIHGNKWAAIAKLLPGRTDNAIKNHWNSTLRRRGIEPSRFKPASGSMLEHHRPDRTKASSEETLSNGNNDAFNSPEGRDVSLMEIEPSQCEEKILTKEGHTVAENDDHTLFEKDHPFFAEKNHPTVTRPVAKIGAFNVYNPPCGAAAGSVYSRPAPMQGPMIQFSKPDYGICKYFEGVVDEPTVPSRCGHGCCAGPSGGSSSSSVLGPEFIEYEELPLFSGHELAAIATDLNNIAWIKSGLENADTRVPNNGTAQRLSQGSEQSIKNDHFRFEEGRNKLMGMMTDVSTPMPSANFALPTEVEGLS</sequence>
<dbReference type="InterPro" id="IPR017930">
    <property type="entry name" value="Myb_dom"/>
</dbReference>
<accession>A0ABC8R180</accession>
<dbReference type="SUPFAM" id="SSF46689">
    <property type="entry name" value="Homeodomain-like"/>
    <property type="match status" value="1"/>
</dbReference>
<dbReference type="PROSITE" id="PS50090">
    <property type="entry name" value="MYB_LIKE"/>
    <property type="match status" value="1"/>
</dbReference>
<dbReference type="InterPro" id="IPR050560">
    <property type="entry name" value="MYB_TF"/>
</dbReference>
<dbReference type="PANTHER" id="PTHR45614:SF229">
    <property type="entry name" value="MYB TRANSCRIPTION FACTOR-LIKE PROTEIN-RELATED"/>
    <property type="match status" value="1"/>
</dbReference>
<dbReference type="PANTHER" id="PTHR45614">
    <property type="entry name" value="MYB PROTEIN-RELATED"/>
    <property type="match status" value="1"/>
</dbReference>
<evidence type="ECO:0000256" key="1">
    <source>
        <dbReference type="ARBA" id="ARBA00004123"/>
    </source>
</evidence>
<dbReference type="CDD" id="cd00167">
    <property type="entry name" value="SANT"/>
    <property type="match status" value="1"/>
</dbReference>
<evidence type="ECO:0000256" key="3">
    <source>
        <dbReference type="SAM" id="MobiDB-lite"/>
    </source>
</evidence>
<evidence type="ECO:0000259" key="5">
    <source>
        <dbReference type="PROSITE" id="PS51294"/>
    </source>
</evidence>
<feature type="region of interest" description="Disordered" evidence="3">
    <location>
        <begin position="54"/>
        <end position="98"/>
    </location>
</feature>
<protein>
    <submittedName>
        <fullName evidence="6">Uncharacterized protein</fullName>
    </submittedName>
</protein>
<feature type="domain" description="HTH myb-type" evidence="5">
    <location>
        <begin position="11"/>
        <end position="55"/>
    </location>
</feature>
<dbReference type="Gene3D" id="1.10.10.60">
    <property type="entry name" value="Homeodomain-like"/>
    <property type="match status" value="1"/>
</dbReference>
<dbReference type="GO" id="GO:0005634">
    <property type="term" value="C:nucleus"/>
    <property type="evidence" value="ECO:0007669"/>
    <property type="project" value="UniProtKB-SubCell"/>
</dbReference>
<proteinExistence type="predicted"/>